<feature type="compositionally biased region" description="Low complexity" evidence="1">
    <location>
        <begin position="498"/>
        <end position="510"/>
    </location>
</feature>
<dbReference type="Proteomes" id="UP001642464">
    <property type="component" value="Unassembled WGS sequence"/>
</dbReference>
<evidence type="ECO:0000313" key="2">
    <source>
        <dbReference type="EMBL" id="CAK9070907.1"/>
    </source>
</evidence>
<evidence type="ECO:0000313" key="3">
    <source>
        <dbReference type="Proteomes" id="UP001642464"/>
    </source>
</evidence>
<protein>
    <submittedName>
        <fullName evidence="2">Transmembrane domain-and RING domain-containing protein 3</fullName>
    </submittedName>
</protein>
<keyword evidence="3" id="KW-1185">Reference proteome</keyword>
<dbReference type="EMBL" id="CAXAMM010033223">
    <property type="protein sequence ID" value="CAK9070907.1"/>
    <property type="molecule type" value="Genomic_DNA"/>
</dbReference>
<feature type="region of interest" description="Disordered" evidence="1">
    <location>
        <begin position="251"/>
        <end position="328"/>
    </location>
</feature>
<feature type="compositionally biased region" description="Basic and acidic residues" evidence="1">
    <location>
        <begin position="317"/>
        <end position="327"/>
    </location>
</feature>
<accession>A0ABP0P7K3</accession>
<feature type="compositionally biased region" description="Polar residues" evidence="1">
    <location>
        <begin position="478"/>
        <end position="497"/>
    </location>
</feature>
<comment type="caution">
    <text evidence="2">The sequence shown here is derived from an EMBL/GenBank/DDBJ whole genome shotgun (WGS) entry which is preliminary data.</text>
</comment>
<feature type="region of interest" description="Disordered" evidence="1">
    <location>
        <begin position="79"/>
        <end position="99"/>
    </location>
</feature>
<evidence type="ECO:0000256" key="1">
    <source>
        <dbReference type="SAM" id="MobiDB-lite"/>
    </source>
</evidence>
<feature type="region of interest" description="Disordered" evidence="1">
    <location>
        <begin position="476"/>
        <end position="534"/>
    </location>
</feature>
<gene>
    <name evidence="2" type="ORF">SCF082_LOCUS35176</name>
</gene>
<feature type="region of interest" description="Disordered" evidence="1">
    <location>
        <begin position="1"/>
        <end position="22"/>
    </location>
</feature>
<reference evidence="2 3" key="1">
    <citation type="submission" date="2024-02" db="EMBL/GenBank/DDBJ databases">
        <authorList>
            <person name="Chen Y."/>
            <person name="Shah S."/>
            <person name="Dougan E. K."/>
            <person name="Thang M."/>
            <person name="Chan C."/>
        </authorList>
    </citation>
    <scope>NUCLEOTIDE SEQUENCE [LARGE SCALE GENOMIC DNA]</scope>
</reference>
<keyword evidence="2" id="KW-0812">Transmembrane</keyword>
<name>A0ABP0P7K3_9DINO</name>
<sequence>MDVDVGETPTYGPDLPPRTGGHELEVLEVQLAQRAQRRLAQNAAAARVGDALVQLEEADLEETAVADVISSDEDDLALVAPASPAPSPRQRSRSRSRASAAVAAGTADDVVDLESPAEMPALPSFYVHTFEYGDVARCCMACREFFLPGQLRLGVLLQSSTEEASEALWMHAPRCLRRGNFEVTLLESVAFDSELQDQVRARVLEELAALHARHTEARWPGSGVMSLNSVISDSLLGDWTRASNILVRKAAEREEETPRSQVDPADFQLEVPKERRRSRRISSLREKSELDLQELRASTRAAGTPSSSKLRVGRTRTRPEEKRDSRSPKVLKMLRECLQIAHARLAETSSEVTQKLSKSLTPGPHSSWPAHLAPCQAVAPSLGFVDLESSESKKASKRVWSGHCTVEWFQVKLVKVHAFNEKLERLKRQKPTITEDPELLQAAFQEALSEARRIQAQTISAKNEVERLKNALARQKALTEQTRPGARSTLTGSPSTMRPSRSSVQPPSSARGERSPHRGAPALPIIVRRSEASR</sequence>
<organism evidence="2 3">
    <name type="scientific">Durusdinium trenchii</name>
    <dbReference type="NCBI Taxonomy" id="1381693"/>
    <lineage>
        <taxon>Eukaryota</taxon>
        <taxon>Sar</taxon>
        <taxon>Alveolata</taxon>
        <taxon>Dinophyceae</taxon>
        <taxon>Suessiales</taxon>
        <taxon>Symbiodiniaceae</taxon>
        <taxon>Durusdinium</taxon>
    </lineage>
</organism>
<proteinExistence type="predicted"/>
<keyword evidence="2" id="KW-0472">Membrane</keyword>
<feature type="compositionally biased region" description="Basic and acidic residues" evidence="1">
    <location>
        <begin position="283"/>
        <end position="294"/>
    </location>
</feature>